<dbReference type="EMBL" id="JADWDC010000057">
    <property type="protein sequence ID" value="MCC0178891.1"/>
    <property type="molecule type" value="Genomic_DNA"/>
</dbReference>
<protein>
    <submittedName>
        <fullName evidence="1">Uncharacterized protein</fullName>
    </submittedName>
</protein>
<dbReference type="RefSeq" id="WP_229641994.1">
    <property type="nucleotide sequence ID" value="NZ_JADWDC010000057.1"/>
</dbReference>
<keyword evidence="2" id="KW-1185">Reference proteome</keyword>
<name>A0A964BVY6_9CYAN</name>
<evidence type="ECO:0000313" key="2">
    <source>
        <dbReference type="Proteomes" id="UP000729733"/>
    </source>
</evidence>
<organism evidence="1 2">
    <name type="scientific">Waterburya agarophytonicola KI4</name>
    <dbReference type="NCBI Taxonomy" id="2874699"/>
    <lineage>
        <taxon>Bacteria</taxon>
        <taxon>Bacillati</taxon>
        <taxon>Cyanobacteriota</taxon>
        <taxon>Cyanophyceae</taxon>
        <taxon>Pleurocapsales</taxon>
        <taxon>Hyellaceae</taxon>
        <taxon>Waterburya</taxon>
        <taxon>Waterburya agarophytonicola</taxon>
    </lineage>
</organism>
<evidence type="ECO:0000313" key="1">
    <source>
        <dbReference type="EMBL" id="MCC0178891.1"/>
    </source>
</evidence>
<reference evidence="1" key="1">
    <citation type="journal article" date="2021" name="Antonie Van Leeuwenhoek">
        <title>Draft genome and description of Waterburya agarophytonicola gen. nov. sp. nov. (Pleurocapsales, Cyanobacteria): a seaweed symbiont.</title>
        <authorList>
            <person name="Bonthond G."/>
            <person name="Shalygin S."/>
            <person name="Bayer T."/>
            <person name="Weinberger F."/>
        </authorList>
    </citation>
    <scope>NUCLEOTIDE SEQUENCE</scope>
    <source>
        <strain evidence="1">KI4</strain>
    </source>
</reference>
<proteinExistence type="predicted"/>
<dbReference type="AlphaFoldDB" id="A0A964BVY6"/>
<comment type="caution">
    <text evidence="1">The sequence shown here is derived from an EMBL/GenBank/DDBJ whole genome shotgun (WGS) entry which is preliminary data.</text>
</comment>
<gene>
    <name evidence="1" type="ORF">I4641_18130</name>
</gene>
<sequence length="437" mass="51469">MVRKSYNTTPHSTKEEQEQIYDHLLYCVKTESPVQVLERFNHLFIKATGYQDNRIRIALENIVDSNSAELDFPLFFNRCCHIIVNRWQIQVHHKPEIIELVLLLERSLPPGSVVSRNARKLRQLIKDFITTEYFIRLQRLARLIDGSLEPEARRSHRIEIVSNSVGDLIQRYPYLHQHCLLTEGSTEEFQQTVETIQAGIQSNYELNLSQYITHRVRLARLVKKYKAANKTKIPKRLIQKVDNPTLLSDLDLDRALRHYMGKVEKNHSYYDLSQKFLTHTTQTRSYREFKGDLYEYIVSGVDSRFGERRFNNKLYDCLQNTMTEFEDRELDEFLTMRTYCQLFKFLVVDGKGSANHERFLDLITYLGEVRTIGLLLKLVLLCEKVKPYLEQRFSILFSHYEAVSEDRASWLVKSLENLQVAFSVHFGEADFSLIQII</sequence>
<accession>A0A964BVY6</accession>
<dbReference type="Proteomes" id="UP000729733">
    <property type="component" value="Unassembled WGS sequence"/>
</dbReference>